<comment type="similarity">
    <text evidence="1">Belongs to the peptidase M28 family. M28A subfamily.</text>
</comment>
<protein>
    <submittedName>
        <fullName evidence="9">Aminopeptidase S</fullName>
        <ecNumber evidence="9">3.4.11.24</ecNumber>
    </submittedName>
</protein>
<keyword evidence="3" id="KW-0479">Metal-binding</keyword>
<proteinExistence type="inferred from homology"/>
<dbReference type="InterPro" id="IPR045175">
    <property type="entry name" value="M28_fam"/>
</dbReference>
<keyword evidence="2" id="KW-0645">Protease</keyword>
<evidence type="ECO:0000256" key="3">
    <source>
        <dbReference type="ARBA" id="ARBA00022723"/>
    </source>
</evidence>
<feature type="domain" description="Peptidase M28" evidence="8">
    <location>
        <begin position="103"/>
        <end position="318"/>
    </location>
</feature>
<comment type="caution">
    <text evidence="9">The sequence shown here is derived from an EMBL/GenBank/DDBJ whole genome shotgun (WGS) entry which is preliminary data.</text>
</comment>
<keyword evidence="6" id="KW-0862">Zinc</keyword>
<dbReference type="Gene3D" id="3.40.630.10">
    <property type="entry name" value="Zn peptidases"/>
    <property type="match status" value="1"/>
</dbReference>
<keyword evidence="4 7" id="KW-0732">Signal</keyword>
<evidence type="ECO:0000259" key="8">
    <source>
        <dbReference type="Pfam" id="PF04389"/>
    </source>
</evidence>
<dbReference type="AlphaFoldDB" id="A0A7W3LKL8"/>
<evidence type="ECO:0000256" key="6">
    <source>
        <dbReference type="ARBA" id="ARBA00022833"/>
    </source>
</evidence>
<keyword evidence="10" id="KW-1185">Reference proteome</keyword>
<dbReference type="GO" id="GO:0008235">
    <property type="term" value="F:metalloexopeptidase activity"/>
    <property type="evidence" value="ECO:0007669"/>
    <property type="project" value="InterPro"/>
</dbReference>
<organism evidence="9 10">
    <name type="scientific">Actinomadura namibiensis</name>
    <dbReference type="NCBI Taxonomy" id="182080"/>
    <lineage>
        <taxon>Bacteria</taxon>
        <taxon>Bacillati</taxon>
        <taxon>Actinomycetota</taxon>
        <taxon>Actinomycetes</taxon>
        <taxon>Streptosporangiales</taxon>
        <taxon>Thermomonosporaceae</taxon>
        <taxon>Actinomadura</taxon>
    </lineage>
</organism>
<evidence type="ECO:0000256" key="1">
    <source>
        <dbReference type="ARBA" id="ARBA00005957"/>
    </source>
</evidence>
<dbReference type="GO" id="GO:0004177">
    <property type="term" value="F:aminopeptidase activity"/>
    <property type="evidence" value="ECO:0007669"/>
    <property type="project" value="UniProtKB-KW"/>
</dbReference>
<dbReference type="SUPFAM" id="SSF53187">
    <property type="entry name" value="Zn-dependent exopeptidases"/>
    <property type="match status" value="1"/>
</dbReference>
<dbReference type="Gene3D" id="2.60.120.200">
    <property type="match status" value="1"/>
</dbReference>
<sequence length="508" mass="52067">MRRRILAATGAAALLAGLLGAPATAAPATTGPSTVAAPPDIPLANVKAHLNQFQTIATNNGGNRAHGRPGYRASLDYVKGRLDAAGYQTTIQSFTYNGATGYNLIADWPGGDANQVLMTGAHLDGVASGPGINDNGSGSAAILETALAVSRAALKPTKHLRFAWWGAEELGLIGSTYYVNNLPSTELSKIKGYLNFDMVGSPNPGYFAYDGDGSSGSGGPAGSAQIESTLRAYFTSINVPVRDTAFDGRSDYGPFIRRGIPAGGLFTGAEGRKTTAEAQMWGGTAGQAYDRCYHSSCDTISNINDTALDRNSDAIAYAVWTLGGEGGTPPGETVYSDDFETDKGWTANPAGSDTATSGRFERGQAQATTYSGTALQLAPQGGTGSLVTGAAGGDPGANDIDGGVTSIQSAPITLPTGTLKLSISWYLGHLNNASSTDYLRVRVVGPNGTTTVLNQAGSAANRSASWQTATADLSSFAGQQVRVLVDAADAGTGSLVEAGLDNLTITRS</sequence>
<name>A0A7W3LKL8_ACTNM</name>
<dbReference type="PANTHER" id="PTHR12147:SF26">
    <property type="entry name" value="PEPTIDASE M28 DOMAIN-CONTAINING PROTEIN"/>
    <property type="match status" value="1"/>
</dbReference>
<keyword evidence="5 9" id="KW-0378">Hydrolase</keyword>
<evidence type="ECO:0000256" key="2">
    <source>
        <dbReference type="ARBA" id="ARBA00022670"/>
    </source>
</evidence>
<dbReference type="InterPro" id="IPR041756">
    <property type="entry name" value="M28_SGAP-like"/>
</dbReference>
<dbReference type="Proteomes" id="UP000572680">
    <property type="component" value="Unassembled WGS sequence"/>
</dbReference>
<dbReference type="PANTHER" id="PTHR12147">
    <property type="entry name" value="METALLOPEPTIDASE M28 FAMILY MEMBER"/>
    <property type="match status" value="1"/>
</dbReference>
<evidence type="ECO:0000256" key="7">
    <source>
        <dbReference type="SAM" id="SignalP"/>
    </source>
</evidence>
<evidence type="ECO:0000256" key="4">
    <source>
        <dbReference type="ARBA" id="ARBA00022729"/>
    </source>
</evidence>
<evidence type="ECO:0000256" key="5">
    <source>
        <dbReference type="ARBA" id="ARBA00022801"/>
    </source>
</evidence>
<feature type="chain" id="PRO_5031338199" evidence="7">
    <location>
        <begin position="26"/>
        <end position="508"/>
    </location>
</feature>
<evidence type="ECO:0000313" key="9">
    <source>
        <dbReference type="EMBL" id="MBA8949852.1"/>
    </source>
</evidence>
<dbReference type="InterPro" id="IPR007484">
    <property type="entry name" value="Peptidase_M28"/>
</dbReference>
<dbReference type="EMBL" id="JACJIA010000002">
    <property type="protein sequence ID" value="MBA8949852.1"/>
    <property type="molecule type" value="Genomic_DNA"/>
</dbReference>
<dbReference type="GO" id="GO:0046872">
    <property type="term" value="F:metal ion binding"/>
    <property type="evidence" value="ECO:0007669"/>
    <property type="project" value="UniProtKB-KW"/>
</dbReference>
<dbReference type="FunFam" id="3.40.630.10:FF:000066">
    <property type="entry name" value="M28 family peptidase"/>
    <property type="match status" value="1"/>
</dbReference>
<accession>A0A7W3LKL8</accession>
<gene>
    <name evidence="9" type="ORF">HNR61_001465</name>
</gene>
<dbReference type="GO" id="GO:0006508">
    <property type="term" value="P:proteolysis"/>
    <property type="evidence" value="ECO:0007669"/>
    <property type="project" value="UniProtKB-KW"/>
</dbReference>
<dbReference type="CDD" id="cd03876">
    <property type="entry name" value="M28_SGAP_like"/>
    <property type="match status" value="1"/>
</dbReference>
<keyword evidence="9" id="KW-0031">Aminopeptidase</keyword>
<reference evidence="9 10" key="1">
    <citation type="submission" date="2020-08" db="EMBL/GenBank/DDBJ databases">
        <title>Genomic Encyclopedia of Type Strains, Phase IV (KMG-IV): sequencing the most valuable type-strain genomes for metagenomic binning, comparative biology and taxonomic classification.</title>
        <authorList>
            <person name="Goeker M."/>
        </authorList>
    </citation>
    <scope>NUCLEOTIDE SEQUENCE [LARGE SCALE GENOMIC DNA]</scope>
    <source>
        <strain evidence="9 10">DSM 44197</strain>
    </source>
</reference>
<evidence type="ECO:0000313" key="10">
    <source>
        <dbReference type="Proteomes" id="UP000572680"/>
    </source>
</evidence>
<dbReference type="RefSeq" id="WP_312897800.1">
    <property type="nucleotide sequence ID" value="NZ_BAAALP010000096.1"/>
</dbReference>
<feature type="signal peptide" evidence="7">
    <location>
        <begin position="1"/>
        <end position="25"/>
    </location>
</feature>
<dbReference type="EC" id="3.4.11.24" evidence="9"/>
<dbReference type="Pfam" id="PF04389">
    <property type="entry name" value="Peptidase_M28"/>
    <property type="match status" value="1"/>
</dbReference>